<evidence type="ECO:0000313" key="3">
    <source>
        <dbReference type="Proteomes" id="UP000000539"/>
    </source>
</evidence>
<keyword evidence="1" id="KW-0812">Transmembrane</keyword>
<proteinExistence type="predicted"/>
<dbReference type="Ensembl" id="ENSGALT00010003454.1">
    <property type="protein sequence ID" value="ENSGALP00010001897.1"/>
    <property type="gene ID" value="ENSGALG00010001493.1"/>
</dbReference>
<evidence type="ECO:0000256" key="1">
    <source>
        <dbReference type="SAM" id="Phobius"/>
    </source>
</evidence>
<name>A0A8V0XBJ0_CHICK</name>
<dbReference type="AlphaFoldDB" id="A0A8V0XBJ0"/>
<reference evidence="2" key="1">
    <citation type="submission" date="2020-11" db="EMBL/GenBank/DDBJ databases">
        <title>Gallus gallus (Chicken) genome, bGalGal1, GRCg7b, maternal haplotype autosomes + Z &amp; W.</title>
        <authorList>
            <person name="Warren W."/>
            <person name="Formenti G."/>
            <person name="Fedrigo O."/>
            <person name="Haase B."/>
            <person name="Mountcastle J."/>
            <person name="Balacco J."/>
            <person name="Tracey A."/>
            <person name="Schneider V."/>
            <person name="Okimoto R."/>
            <person name="Cheng H."/>
            <person name="Hawken R."/>
            <person name="Howe K."/>
            <person name="Jarvis E.D."/>
        </authorList>
    </citation>
    <scope>NUCLEOTIDE SEQUENCE [LARGE SCALE GENOMIC DNA]</scope>
    <source>
        <strain evidence="2">Broiler</strain>
    </source>
</reference>
<feature type="transmembrane region" description="Helical" evidence="1">
    <location>
        <begin position="57"/>
        <end position="73"/>
    </location>
</feature>
<accession>A0A8V0XBJ0</accession>
<organism evidence="2 3">
    <name type="scientific">Gallus gallus</name>
    <name type="common">Chicken</name>
    <dbReference type="NCBI Taxonomy" id="9031"/>
    <lineage>
        <taxon>Eukaryota</taxon>
        <taxon>Metazoa</taxon>
        <taxon>Chordata</taxon>
        <taxon>Craniata</taxon>
        <taxon>Vertebrata</taxon>
        <taxon>Euteleostomi</taxon>
        <taxon>Archelosauria</taxon>
        <taxon>Archosauria</taxon>
        <taxon>Dinosauria</taxon>
        <taxon>Saurischia</taxon>
        <taxon>Theropoda</taxon>
        <taxon>Coelurosauria</taxon>
        <taxon>Aves</taxon>
        <taxon>Neognathae</taxon>
        <taxon>Galloanserae</taxon>
        <taxon>Galliformes</taxon>
        <taxon>Phasianidae</taxon>
        <taxon>Phasianinae</taxon>
        <taxon>Gallus</taxon>
    </lineage>
</organism>
<keyword evidence="3" id="KW-1185">Reference proteome</keyword>
<keyword evidence="1" id="KW-0472">Membrane</keyword>
<sequence>ANTQVLPQALLPSLKVIARYFLGVCVLYLVMMCKRIFSGQFSLCSFEINTTKFDSCVFLQMTSWMPLLLFIYVRRSQKMMKYPHTTAGPLLSRSHCHLTQKCSQMPQRSTRFPSRLPQAWAGECLVVFFSSS</sequence>
<protein>
    <submittedName>
        <fullName evidence="2">Uncharacterized protein</fullName>
    </submittedName>
</protein>
<feature type="transmembrane region" description="Helical" evidence="1">
    <location>
        <begin position="20"/>
        <end position="37"/>
    </location>
</feature>
<reference evidence="2" key="2">
    <citation type="submission" date="2025-08" db="UniProtKB">
        <authorList>
            <consortium name="Ensembl"/>
        </authorList>
    </citation>
    <scope>IDENTIFICATION</scope>
    <source>
        <strain evidence="2">broiler</strain>
    </source>
</reference>
<keyword evidence="1" id="KW-1133">Transmembrane helix</keyword>
<reference evidence="2" key="3">
    <citation type="submission" date="2025-09" db="UniProtKB">
        <authorList>
            <consortium name="Ensembl"/>
        </authorList>
    </citation>
    <scope>IDENTIFICATION</scope>
    <source>
        <strain evidence="2">broiler</strain>
    </source>
</reference>
<evidence type="ECO:0000313" key="2">
    <source>
        <dbReference type="Ensembl" id="ENSGALP00010001897.1"/>
    </source>
</evidence>
<dbReference type="Proteomes" id="UP000000539">
    <property type="component" value="Chromosome 9"/>
</dbReference>